<accession>A0A8H6CDA3</accession>
<dbReference type="GeneID" id="59330512"/>
<organism evidence="2 3">
    <name type="scientific">Letharia lupina</name>
    <dbReference type="NCBI Taxonomy" id="560253"/>
    <lineage>
        <taxon>Eukaryota</taxon>
        <taxon>Fungi</taxon>
        <taxon>Dikarya</taxon>
        <taxon>Ascomycota</taxon>
        <taxon>Pezizomycotina</taxon>
        <taxon>Lecanoromycetes</taxon>
        <taxon>OSLEUM clade</taxon>
        <taxon>Lecanoromycetidae</taxon>
        <taxon>Lecanorales</taxon>
        <taxon>Lecanorineae</taxon>
        <taxon>Parmeliaceae</taxon>
        <taxon>Letharia</taxon>
    </lineage>
</organism>
<keyword evidence="3" id="KW-1185">Reference proteome</keyword>
<evidence type="ECO:0000313" key="2">
    <source>
        <dbReference type="EMBL" id="KAF6221243.1"/>
    </source>
</evidence>
<evidence type="ECO:0000313" key="3">
    <source>
        <dbReference type="Proteomes" id="UP000593566"/>
    </source>
</evidence>
<protein>
    <submittedName>
        <fullName evidence="2">Uncharacterized protein</fullName>
    </submittedName>
</protein>
<dbReference type="Proteomes" id="UP000593566">
    <property type="component" value="Unassembled WGS sequence"/>
</dbReference>
<evidence type="ECO:0000256" key="1">
    <source>
        <dbReference type="SAM" id="SignalP"/>
    </source>
</evidence>
<reference evidence="2 3" key="1">
    <citation type="journal article" date="2020" name="Genomics">
        <title>Complete, high-quality genomes from long-read metagenomic sequencing of two wolf lichen thalli reveals enigmatic genome architecture.</title>
        <authorList>
            <person name="McKenzie S.K."/>
            <person name="Walston R.F."/>
            <person name="Allen J.L."/>
        </authorList>
    </citation>
    <scope>NUCLEOTIDE SEQUENCE [LARGE SCALE GENOMIC DNA]</scope>
    <source>
        <strain evidence="2">WasteWater1</strain>
    </source>
</reference>
<comment type="caution">
    <text evidence="2">The sequence shown here is derived from an EMBL/GenBank/DDBJ whole genome shotgun (WGS) entry which is preliminary data.</text>
</comment>
<proteinExistence type="predicted"/>
<dbReference type="AlphaFoldDB" id="A0A8H6CDA3"/>
<gene>
    <name evidence="2" type="ORF">HO133_002098</name>
</gene>
<keyword evidence="1" id="KW-0732">Signal</keyword>
<name>A0A8H6CDA3_9LECA</name>
<dbReference type="RefSeq" id="XP_037150678.1">
    <property type="nucleotide sequence ID" value="XM_037293025.1"/>
</dbReference>
<feature type="signal peptide" evidence="1">
    <location>
        <begin position="1"/>
        <end position="20"/>
    </location>
</feature>
<dbReference type="EMBL" id="JACCJB010000014">
    <property type="protein sequence ID" value="KAF6221243.1"/>
    <property type="molecule type" value="Genomic_DNA"/>
</dbReference>
<feature type="chain" id="PRO_5034643835" evidence="1">
    <location>
        <begin position="21"/>
        <end position="241"/>
    </location>
</feature>
<sequence length="241" mass="23573">MYLSTTLLLLLTANAAPATAQVTFNTSTYQFICPSTPPNAAYCAGPSLTSNIIIRCTGTSGQAGNCNDNLAGVPPLGVKDFAPCYESSPAAGDAACSYGGTVYPDGVGPGFPVPGPGNNSNTALTTTAASNVNGSLSITSPHTSLSTPASTSTSYISPSIPPAASTALASARYPIPLLAANGTSTGTVATAASGTGTGTAPRNTTHGSSVPGFTGAAAEGRRTKAHLGAMVAAAVGMLVLD</sequence>